<protein>
    <submittedName>
        <fullName evidence="1">Uncharacterized protein</fullName>
    </submittedName>
</protein>
<dbReference type="AlphaFoldDB" id="F5Y7B8"/>
<reference evidence="1 2" key="2">
    <citation type="journal article" date="2011" name="ISME J.">
        <title>RNA-seq reveals cooperative metabolic interactions between two termite-gut spirochete species in co-culture.</title>
        <authorList>
            <person name="Rosenthal A.Z."/>
            <person name="Matson E.G."/>
            <person name="Eldar A."/>
            <person name="Leadbetter J.R."/>
        </authorList>
    </citation>
    <scope>NUCLEOTIDE SEQUENCE [LARGE SCALE GENOMIC DNA]</scope>
    <source>
        <strain evidence="2">ATCC BAA-888 / DSM 13862 / ZAS-9</strain>
    </source>
</reference>
<name>F5Y7B8_LEAAZ</name>
<evidence type="ECO:0000313" key="1">
    <source>
        <dbReference type="EMBL" id="AEF82844.1"/>
    </source>
</evidence>
<dbReference type="EMBL" id="CP001841">
    <property type="protein sequence ID" value="AEF82844.1"/>
    <property type="molecule type" value="Genomic_DNA"/>
</dbReference>
<keyword evidence="2" id="KW-1185">Reference proteome</keyword>
<dbReference type="HOGENOM" id="CLU_3318645_0_0_12"/>
<organism evidence="1 2">
    <name type="scientific">Leadbettera azotonutricia (strain ATCC BAA-888 / DSM 13862 / ZAS-9)</name>
    <name type="common">Treponema azotonutricium</name>
    <dbReference type="NCBI Taxonomy" id="545695"/>
    <lineage>
        <taxon>Bacteria</taxon>
        <taxon>Pseudomonadati</taxon>
        <taxon>Spirochaetota</taxon>
        <taxon>Spirochaetia</taxon>
        <taxon>Spirochaetales</taxon>
        <taxon>Breznakiellaceae</taxon>
        <taxon>Leadbettera</taxon>
    </lineage>
</organism>
<accession>F5Y7B8</accession>
<reference evidence="2" key="1">
    <citation type="submission" date="2009-12" db="EMBL/GenBank/DDBJ databases">
        <title>Complete sequence of Treponema azotonutricium strain ZAS-9.</title>
        <authorList>
            <person name="Tetu S.G."/>
            <person name="Matson E."/>
            <person name="Ren Q."/>
            <person name="Seshadri R."/>
            <person name="Elbourne L."/>
            <person name="Hassan K.A."/>
            <person name="Durkin A."/>
            <person name="Radune D."/>
            <person name="Mohamoud Y."/>
            <person name="Shay R."/>
            <person name="Jin S."/>
            <person name="Zhang X."/>
            <person name="Lucey K."/>
            <person name="Ballor N.R."/>
            <person name="Ottesen E."/>
            <person name="Rosenthal R."/>
            <person name="Allen A."/>
            <person name="Leadbetter J.R."/>
            <person name="Paulsen I.T."/>
        </authorList>
    </citation>
    <scope>NUCLEOTIDE SEQUENCE [LARGE SCALE GENOMIC DNA]</scope>
    <source>
        <strain evidence="2">ATCC BAA-888 / DSM 13862 / ZAS-9</strain>
    </source>
</reference>
<proteinExistence type="predicted"/>
<dbReference type="InParanoid" id="F5Y7B8"/>
<dbReference type="STRING" id="545695.TREAZ_3515"/>
<sequence>MDNAEIIEDWIRLALQFGHGVTLGSEGKGREDMPSCNSG</sequence>
<dbReference type="KEGG" id="taz:TREAZ_3515"/>
<gene>
    <name evidence="1" type="ordered locus">TREAZ_3515</name>
</gene>
<evidence type="ECO:0000313" key="2">
    <source>
        <dbReference type="Proteomes" id="UP000009222"/>
    </source>
</evidence>
<dbReference type="Proteomes" id="UP000009222">
    <property type="component" value="Chromosome"/>
</dbReference>